<organism evidence="1 2">
    <name type="scientific">Ambrosiozyma monospora</name>
    <name type="common">Yeast</name>
    <name type="synonym">Endomycopsis monosporus</name>
    <dbReference type="NCBI Taxonomy" id="43982"/>
    <lineage>
        <taxon>Eukaryota</taxon>
        <taxon>Fungi</taxon>
        <taxon>Dikarya</taxon>
        <taxon>Ascomycota</taxon>
        <taxon>Saccharomycotina</taxon>
        <taxon>Pichiomycetes</taxon>
        <taxon>Pichiales</taxon>
        <taxon>Pichiaceae</taxon>
        <taxon>Ambrosiozyma</taxon>
    </lineage>
</organism>
<reference evidence="1" key="1">
    <citation type="submission" date="2023-04" db="EMBL/GenBank/DDBJ databases">
        <title>Ambrosiozyma monospora NBRC 10751.</title>
        <authorList>
            <person name="Ichikawa N."/>
            <person name="Sato H."/>
            <person name="Tonouchi N."/>
        </authorList>
    </citation>
    <scope>NUCLEOTIDE SEQUENCE</scope>
    <source>
        <strain evidence="1">NBRC 10751</strain>
    </source>
</reference>
<dbReference type="Proteomes" id="UP001165064">
    <property type="component" value="Unassembled WGS sequence"/>
</dbReference>
<name>A0ACB5T828_AMBMO</name>
<evidence type="ECO:0000313" key="2">
    <source>
        <dbReference type="Proteomes" id="UP001165064"/>
    </source>
</evidence>
<accession>A0ACB5T828</accession>
<keyword evidence="2" id="KW-1185">Reference proteome</keyword>
<comment type="caution">
    <text evidence="1">The sequence shown here is derived from an EMBL/GenBank/DDBJ whole genome shotgun (WGS) entry which is preliminary data.</text>
</comment>
<protein>
    <submittedName>
        <fullName evidence="1">Unnamed protein product</fullName>
    </submittedName>
</protein>
<evidence type="ECO:0000313" key="1">
    <source>
        <dbReference type="EMBL" id="GME83036.1"/>
    </source>
</evidence>
<dbReference type="EMBL" id="BSXS01004467">
    <property type="protein sequence ID" value="GME83036.1"/>
    <property type="molecule type" value="Genomic_DNA"/>
</dbReference>
<gene>
    <name evidence="1" type="ORF">Amon02_000590700</name>
</gene>
<sequence>MWTNYVRGPVAQVDQVDQVDNLKPDSESFAKDGDEINLNTNTGSYITHDKSLWDDDIDRIDVDIGEIMKGLHLKDHEFCYEVGCTVTVCDIEPAGYRLERISMYDEGAFDLYEKMNKSKLITRGEFTEKLVRSQNNLERMLDTTPDWSKIRWVNVNGLEKFSLKLILQKFGVDLNHLETQLGISRLAPDDVTFISGGTSEDQLIFQLESLKGDMKHTFQECQPGYYTMRSQIRSIFSKNGDNYEKTEDNISEFPEIPFLMLSEQLEQAASVNAIQLGDRYNNQNVVFVQKDLGTFILLRETNTVISFFEHSGERIEEEIVLRFMEALTENRTINTTISSFYQFLTLEFTKEYSFVLQCYIAKVYALRTSFFTNLSETASVMDLQKLNFLAEEIRDLQAYLSQAYSSLQESHDTLSPPDATGSGQKDIQEMEVAKIEQFKLQLEETDRLLQSIDGLVNLGFNRISAGSDRAMSMLSYISLVFLPASFWTSYYGMNLQELLKDGASVWEFWVVAVLFTIVLVMLVLYLSWFGVIRKSWLRVFSFE</sequence>
<proteinExistence type="predicted"/>